<dbReference type="SUPFAM" id="SSF46785">
    <property type="entry name" value="Winged helix' DNA-binding domain"/>
    <property type="match status" value="1"/>
</dbReference>
<comment type="similarity">
    <text evidence="1">Belongs to the LysR transcriptional regulatory family.</text>
</comment>
<dbReference type="PROSITE" id="PS50931">
    <property type="entry name" value="HTH_LYSR"/>
    <property type="match status" value="1"/>
</dbReference>
<comment type="caution">
    <text evidence="6">The sequence shown here is derived from an EMBL/GenBank/DDBJ whole genome shotgun (WGS) entry which is preliminary data.</text>
</comment>
<dbReference type="PANTHER" id="PTHR30126:SF99">
    <property type="entry name" value="TRANSCRIPTIONAL REGULATOR LYSR FAMILY"/>
    <property type="match status" value="1"/>
</dbReference>
<evidence type="ECO:0000256" key="1">
    <source>
        <dbReference type="ARBA" id="ARBA00009437"/>
    </source>
</evidence>
<name>A0ABU3SS76_9ALTE</name>
<dbReference type="Pfam" id="PF00126">
    <property type="entry name" value="HTH_1"/>
    <property type="match status" value="1"/>
</dbReference>
<dbReference type="PANTHER" id="PTHR30126">
    <property type="entry name" value="HTH-TYPE TRANSCRIPTIONAL REGULATOR"/>
    <property type="match status" value="1"/>
</dbReference>
<evidence type="ECO:0000256" key="2">
    <source>
        <dbReference type="ARBA" id="ARBA00023015"/>
    </source>
</evidence>
<reference evidence="6 7" key="1">
    <citation type="submission" date="2023-10" db="EMBL/GenBank/DDBJ databases">
        <title>Glaciecola aquimarina strain GGW-M5 nov., isolated from a coastal seawater.</title>
        <authorList>
            <person name="Bayburt H."/>
            <person name="Kim J.M."/>
            <person name="Choi B.J."/>
            <person name="Jeon C.O."/>
        </authorList>
    </citation>
    <scope>NUCLEOTIDE SEQUENCE [LARGE SCALE GENOMIC DNA]</scope>
    <source>
        <strain evidence="6 7">KCTC 32108</strain>
    </source>
</reference>
<dbReference type="PRINTS" id="PR00039">
    <property type="entry name" value="HTHLYSR"/>
</dbReference>
<dbReference type="InterPro" id="IPR000847">
    <property type="entry name" value="LysR_HTH_N"/>
</dbReference>
<dbReference type="CDD" id="cd05466">
    <property type="entry name" value="PBP2_LTTR_substrate"/>
    <property type="match status" value="1"/>
</dbReference>
<dbReference type="Gene3D" id="1.10.10.10">
    <property type="entry name" value="Winged helix-like DNA-binding domain superfamily/Winged helix DNA-binding domain"/>
    <property type="match status" value="1"/>
</dbReference>
<dbReference type="Proteomes" id="UP001247805">
    <property type="component" value="Unassembled WGS sequence"/>
</dbReference>
<dbReference type="InterPro" id="IPR036388">
    <property type="entry name" value="WH-like_DNA-bd_sf"/>
</dbReference>
<evidence type="ECO:0000256" key="3">
    <source>
        <dbReference type="ARBA" id="ARBA00023125"/>
    </source>
</evidence>
<keyword evidence="4" id="KW-0804">Transcription</keyword>
<feature type="domain" description="HTH lysR-type" evidence="5">
    <location>
        <begin position="2"/>
        <end position="59"/>
    </location>
</feature>
<keyword evidence="3" id="KW-0238">DNA-binding</keyword>
<evidence type="ECO:0000313" key="6">
    <source>
        <dbReference type="EMBL" id="MDU0352851.1"/>
    </source>
</evidence>
<dbReference type="Gene3D" id="3.40.190.10">
    <property type="entry name" value="Periplasmic binding protein-like II"/>
    <property type="match status" value="2"/>
</dbReference>
<sequence length="297" mass="32952">MINTNWLHTFCTLIEVGQFTRTAEKLHMTQSGVSQHIHKLEEQLGVTLLDRQGKTFTLSTAGQKLYKEAGKILTDLTNLQQSVVNDPAFEGHVRVMSPGSLGLKLYPQLLTLQQRYPKLIIDFRFAPNSDIEQAIVNAKIDFGFMTIKSKLVDVCCQPIAKEPLLLVTPSTIEQPNWSTLEALGFIGHPDGSHHANLLLSQNFPQFQHSNLFTKTGFSNQIGLILEPVSLGLGFTVLPKHAVDAFSPSSKIKIHPLPIPVSETLFLCTRRGIKLPKRIDTVIAEAKKSLQAEQVLGE</sequence>
<dbReference type="InterPro" id="IPR005119">
    <property type="entry name" value="LysR_subst-bd"/>
</dbReference>
<evidence type="ECO:0000259" key="5">
    <source>
        <dbReference type="PROSITE" id="PS50931"/>
    </source>
</evidence>
<protein>
    <submittedName>
        <fullName evidence="6">LysR family transcriptional regulator</fullName>
    </submittedName>
</protein>
<dbReference type="SUPFAM" id="SSF53850">
    <property type="entry name" value="Periplasmic binding protein-like II"/>
    <property type="match status" value="1"/>
</dbReference>
<dbReference type="EMBL" id="JAWDIO010000002">
    <property type="protein sequence ID" value="MDU0352851.1"/>
    <property type="molecule type" value="Genomic_DNA"/>
</dbReference>
<dbReference type="InterPro" id="IPR036390">
    <property type="entry name" value="WH_DNA-bd_sf"/>
</dbReference>
<organism evidence="6 7">
    <name type="scientific">Paraglaciecola aquimarina</name>
    <dbReference type="NCBI Taxonomy" id="1235557"/>
    <lineage>
        <taxon>Bacteria</taxon>
        <taxon>Pseudomonadati</taxon>
        <taxon>Pseudomonadota</taxon>
        <taxon>Gammaproteobacteria</taxon>
        <taxon>Alteromonadales</taxon>
        <taxon>Alteromonadaceae</taxon>
        <taxon>Paraglaciecola</taxon>
    </lineage>
</organism>
<evidence type="ECO:0000313" key="7">
    <source>
        <dbReference type="Proteomes" id="UP001247805"/>
    </source>
</evidence>
<accession>A0ABU3SS76</accession>
<dbReference type="RefSeq" id="WP_316024558.1">
    <property type="nucleotide sequence ID" value="NZ_JAWDIO010000002.1"/>
</dbReference>
<keyword evidence="2" id="KW-0805">Transcription regulation</keyword>
<dbReference type="Pfam" id="PF03466">
    <property type="entry name" value="LysR_substrate"/>
    <property type="match status" value="1"/>
</dbReference>
<evidence type="ECO:0000256" key="4">
    <source>
        <dbReference type="ARBA" id="ARBA00023163"/>
    </source>
</evidence>
<gene>
    <name evidence="6" type="ORF">RS130_01965</name>
</gene>
<proteinExistence type="inferred from homology"/>
<keyword evidence="7" id="KW-1185">Reference proteome</keyword>